<dbReference type="EMBL" id="JH000120">
    <property type="protein sequence ID" value="EGV94776.1"/>
    <property type="molecule type" value="Genomic_DNA"/>
</dbReference>
<sequence length="73" mass="8543">MLCGELIQEDLELEVILDYKVKPCLKNYHHQNPTKQKPQIKQNTVNPNLNKQNLTARFCGKNECISKYLLRNS</sequence>
<accession>G3H2T9</accession>
<dbReference type="InParanoid" id="G3H2T9"/>
<evidence type="ECO:0000313" key="1">
    <source>
        <dbReference type="EMBL" id="EGV94776.1"/>
    </source>
</evidence>
<dbReference type="AlphaFoldDB" id="G3H2T9"/>
<protein>
    <submittedName>
        <fullName evidence="1">Uncharacterized protein</fullName>
    </submittedName>
</protein>
<dbReference type="Proteomes" id="UP000001075">
    <property type="component" value="Unassembled WGS sequence"/>
</dbReference>
<proteinExistence type="predicted"/>
<gene>
    <name evidence="1" type="ORF">I79_004541</name>
</gene>
<evidence type="ECO:0000313" key="2">
    <source>
        <dbReference type="Proteomes" id="UP000001075"/>
    </source>
</evidence>
<name>G3H2T9_CRIGR</name>
<organism evidence="1 2">
    <name type="scientific">Cricetulus griseus</name>
    <name type="common">Chinese hamster</name>
    <name type="synonym">Cricetulus barabensis griseus</name>
    <dbReference type="NCBI Taxonomy" id="10029"/>
    <lineage>
        <taxon>Eukaryota</taxon>
        <taxon>Metazoa</taxon>
        <taxon>Chordata</taxon>
        <taxon>Craniata</taxon>
        <taxon>Vertebrata</taxon>
        <taxon>Euteleostomi</taxon>
        <taxon>Mammalia</taxon>
        <taxon>Eutheria</taxon>
        <taxon>Euarchontoglires</taxon>
        <taxon>Glires</taxon>
        <taxon>Rodentia</taxon>
        <taxon>Myomorpha</taxon>
        <taxon>Muroidea</taxon>
        <taxon>Cricetidae</taxon>
        <taxon>Cricetinae</taxon>
        <taxon>Cricetulus</taxon>
    </lineage>
</organism>
<reference evidence="2" key="1">
    <citation type="journal article" date="2011" name="Nat. Biotechnol.">
        <title>The genomic sequence of the Chinese hamster ovary (CHO)-K1 cell line.</title>
        <authorList>
            <person name="Xu X."/>
            <person name="Nagarajan H."/>
            <person name="Lewis N.E."/>
            <person name="Pan S."/>
            <person name="Cai Z."/>
            <person name="Liu X."/>
            <person name="Chen W."/>
            <person name="Xie M."/>
            <person name="Wang W."/>
            <person name="Hammond S."/>
            <person name="Andersen M.R."/>
            <person name="Neff N."/>
            <person name="Passarelli B."/>
            <person name="Koh W."/>
            <person name="Fan H.C."/>
            <person name="Wang J."/>
            <person name="Gui Y."/>
            <person name="Lee K.H."/>
            <person name="Betenbaugh M.J."/>
            <person name="Quake S.R."/>
            <person name="Famili I."/>
            <person name="Palsson B.O."/>
            <person name="Wang J."/>
        </authorList>
    </citation>
    <scope>NUCLEOTIDE SEQUENCE [LARGE SCALE GENOMIC DNA]</scope>
    <source>
        <strain evidence="2">CHO K1 cell line</strain>
    </source>
</reference>